<gene>
    <name evidence="1" type="ORF">EWD86_18500</name>
</gene>
<sequence>MKLNYFAYTITDNNDSNIYFDNISDIIKSFCLGRERALFEKNKGLKKLYLAMPSTIQNIYYLTTPAVITAYKAVNRASGIVNDLSAVLGKESLEKVTYFYIDPSYPIIGITEGKGGADVDDLQFFINEILNHGLSSQRFSFKISTLKVEINAKSATKFKLITEARVKLNNTSVKDVVNGLFGKDLPENMEVEVVIKRTNRKENVKDYIAPLLTKLEESNEKNYAQIYFRAKADEFQSNIKSFILDKNQNIFDIINPHAKMSIEDQIIDKRYKNQVVTDECEAFIKEYTGRIKMTFSDNLWMMMKTEAYHKQES</sequence>
<reference evidence="1" key="1">
    <citation type="submission" date="2019-02" db="EMBL/GenBank/DDBJ databases">
        <authorList>
            <person name="Ashton P.M."/>
            <person name="Dallman T."/>
            <person name="Nair S."/>
            <person name="De Pinna E."/>
            <person name="Peters T."/>
            <person name="Grant K."/>
        </authorList>
    </citation>
    <scope>NUCLEOTIDE SEQUENCE</scope>
    <source>
        <strain evidence="1">677129</strain>
    </source>
</reference>
<dbReference type="EMBL" id="AAIWBE010000029">
    <property type="protein sequence ID" value="ECI7265915.1"/>
    <property type="molecule type" value="Genomic_DNA"/>
</dbReference>
<dbReference type="InterPro" id="IPR031894">
    <property type="entry name" value="RexA"/>
</dbReference>
<proteinExistence type="predicted"/>
<organism evidence="1">
    <name type="scientific">Salmonella enterica I</name>
    <dbReference type="NCBI Taxonomy" id="59201"/>
    <lineage>
        <taxon>Bacteria</taxon>
        <taxon>Pseudomonadati</taxon>
        <taxon>Pseudomonadota</taxon>
        <taxon>Gammaproteobacteria</taxon>
        <taxon>Enterobacterales</taxon>
        <taxon>Enterobacteriaceae</taxon>
        <taxon>Salmonella</taxon>
    </lineage>
</organism>
<accession>A0A3Y8VNM2</accession>
<evidence type="ECO:0000313" key="1">
    <source>
        <dbReference type="EMBL" id="ECI7265915.1"/>
    </source>
</evidence>
<dbReference type="Pfam" id="PF15969">
    <property type="entry name" value="RexA"/>
    <property type="match status" value="1"/>
</dbReference>
<name>A0A3Y8VNM2_SALET</name>
<comment type="caution">
    <text evidence="1">The sequence shown here is derived from an EMBL/GenBank/DDBJ whole genome shotgun (WGS) entry which is preliminary data.</text>
</comment>
<dbReference type="AlphaFoldDB" id="A0A3Y8VNM2"/>
<protein>
    <submittedName>
        <fullName evidence="1">Uncharacterized protein</fullName>
    </submittedName>
</protein>